<dbReference type="RefSeq" id="XP_008300312.1">
    <property type="nucleotide sequence ID" value="XM_008302090.1"/>
</dbReference>
<keyword evidence="1" id="KW-0343">GTPase activation</keyword>
<dbReference type="GO" id="GO:0005096">
    <property type="term" value="F:GTPase activator activity"/>
    <property type="evidence" value="ECO:0007669"/>
    <property type="project" value="UniProtKB-KW"/>
</dbReference>
<dbReference type="Pfam" id="PF21022">
    <property type="entry name" value="Rap-GAP_dimer"/>
    <property type="match status" value="1"/>
</dbReference>
<accession>A0A9Y4NN21</accession>
<proteinExistence type="predicted"/>
<feature type="region of interest" description="Disordered" evidence="2">
    <location>
        <begin position="19"/>
        <end position="71"/>
    </location>
</feature>
<dbReference type="Pfam" id="PF02145">
    <property type="entry name" value="Rap_GAP"/>
    <property type="match status" value="1"/>
</dbReference>
<dbReference type="PANTHER" id="PTHR15711">
    <property type="entry name" value="RAP GTPASE-ACTIVATING PROTEIN"/>
    <property type="match status" value="1"/>
</dbReference>
<sequence length="420" mass="46625">MEREKRNDLSFSRKRSFTFGAYGGEDRFPCGDETRDESAESSDILNLLDSPARDSRPVHPSSSSSSSSHRDTELFEIIEKLQGSRIDEQRCEFPPPLKVSRHYDASIRHRSLSSSYSIQKCQKVHQMKECSLHGVFSLSLFPNIPSAVELAKMLCDRVNVSKFDVVGYLKAPELITTFDEHRVSPNFKFGVLYQKDGQFTEEEILSNNQESEEFQEFLSVLGETIQLQGFTGSAFTVVVLPGSDVFCPSQVSVTAREDVPPFGPVLPDPPIFTDRFQLREFLLTKLINAEISCYKAEQFSRLELRTRSSLLESLQAELSTRSQCMMGDPPSLVAAPASEGVRGASEGSGGFIENFKRAIRVRSHSFDTLGVQRKMTGNAAQKPKTEKDGDSDKSPGPPSALSDSSVPAEPKDQASPQEET</sequence>
<dbReference type="PROSITE" id="PS50085">
    <property type="entry name" value="RAPGAP"/>
    <property type="match status" value="1"/>
</dbReference>
<dbReference type="Gene3D" id="3.40.50.11210">
    <property type="entry name" value="Rap/Ran-GAP"/>
    <property type="match status" value="2"/>
</dbReference>
<dbReference type="Proteomes" id="UP000694891">
    <property type="component" value="Unplaced"/>
</dbReference>
<dbReference type="PROSITE" id="PS50877">
    <property type="entry name" value="GOLOCO"/>
    <property type="match status" value="1"/>
</dbReference>
<evidence type="ECO:0000256" key="2">
    <source>
        <dbReference type="SAM" id="MobiDB-lite"/>
    </source>
</evidence>
<evidence type="ECO:0000259" key="3">
    <source>
        <dbReference type="PROSITE" id="PS50085"/>
    </source>
</evidence>
<keyword evidence="4" id="KW-1185">Reference proteome</keyword>
<dbReference type="InterPro" id="IPR035974">
    <property type="entry name" value="Rap/Ran-GAP_sf"/>
</dbReference>
<evidence type="ECO:0000256" key="1">
    <source>
        <dbReference type="ARBA" id="ARBA00022468"/>
    </source>
</evidence>
<dbReference type="GO" id="GO:0051056">
    <property type="term" value="P:regulation of small GTPase mediated signal transduction"/>
    <property type="evidence" value="ECO:0007669"/>
    <property type="project" value="InterPro"/>
</dbReference>
<feature type="compositionally biased region" description="Basic and acidic residues" evidence="2">
    <location>
        <begin position="383"/>
        <end position="393"/>
    </location>
</feature>
<evidence type="ECO:0000313" key="4">
    <source>
        <dbReference type="Proteomes" id="UP000694891"/>
    </source>
</evidence>
<gene>
    <name evidence="5" type="primary">rap1gapl</name>
</gene>
<dbReference type="Pfam" id="PF02188">
    <property type="entry name" value="GoLoco"/>
    <property type="match status" value="1"/>
</dbReference>
<name>A0A9Y4NN21_9TELE</name>
<dbReference type="SUPFAM" id="SSF111347">
    <property type="entry name" value="Rap/Ran-GAP"/>
    <property type="match status" value="1"/>
</dbReference>
<protein>
    <submittedName>
        <fullName evidence="5">Rap1 GTPase-activating protein 1</fullName>
    </submittedName>
</protein>
<dbReference type="InterPro" id="IPR050989">
    <property type="entry name" value="Rap1_Ran_GAP"/>
</dbReference>
<dbReference type="CTD" id="101884099"/>
<dbReference type="GO" id="GO:0005737">
    <property type="term" value="C:cytoplasm"/>
    <property type="evidence" value="ECO:0007669"/>
    <property type="project" value="TreeGrafter"/>
</dbReference>
<dbReference type="InterPro" id="IPR003109">
    <property type="entry name" value="GoLoco_motif"/>
</dbReference>
<reference evidence="5" key="1">
    <citation type="submission" date="2025-08" db="UniProtKB">
        <authorList>
            <consortium name="RefSeq"/>
        </authorList>
    </citation>
    <scope>IDENTIFICATION</scope>
</reference>
<feature type="compositionally biased region" description="Basic and acidic residues" evidence="2">
    <location>
        <begin position="24"/>
        <end position="38"/>
    </location>
</feature>
<dbReference type="Gene3D" id="6.10.140.210">
    <property type="match status" value="1"/>
</dbReference>
<evidence type="ECO:0000313" key="5">
    <source>
        <dbReference type="RefSeq" id="XP_008300312.1"/>
    </source>
</evidence>
<feature type="region of interest" description="Disordered" evidence="2">
    <location>
        <begin position="369"/>
        <end position="420"/>
    </location>
</feature>
<dbReference type="AlphaFoldDB" id="A0A9Y4NN21"/>
<feature type="domain" description="Rap-GAP" evidence="3">
    <location>
        <begin position="175"/>
        <end position="420"/>
    </location>
</feature>
<dbReference type="InterPro" id="IPR000331">
    <property type="entry name" value="Rap/Ran_GAP_dom"/>
</dbReference>
<organism evidence="4 5">
    <name type="scientific">Stegastes partitus</name>
    <name type="common">bicolor damselfish</name>
    <dbReference type="NCBI Taxonomy" id="144197"/>
    <lineage>
        <taxon>Eukaryota</taxon>
        <taxon>Metazoa</taxon>
        <taxon>Chordata</taxon>
        <taxon>Craniata</taxon>
        <taxon>Vertebrata</taxon>
        <taxon>Euteleostomi</taxon>
        <taxon>Actinopterygii</taxon>
        <taxon>Neopterygii</taxon>
        <taxon>Teleostei</taxon>
        <taxon>Neoteleostei</taxon>
        <taxon>Acanthomorphata</taxon>
        <taxon>Ovalentaria</taxon>
        <taxon>Pomacentridae</taxon>
        <taxon>Stegastes</taxon>
    </lineage>
</organism>
<dbReference type="PANTHER" id="PTHR15711:SF1">
    <property type="entry name" value="RAP1 GTPASE-ACTIVATING PROTEIN 1-LIKE"/>
    <property type="match status" value="1"/>
</dbReference>
<dbReference type="SMART" id="SM00390">
    <property type="entry name" value="GoLoco"/>
    <property type="match status" value="1"/>
</dbReference>